<dbReference type="InterPro" id="IPR029070">
    <property type="entry name" value="Chitinase_insertion_sf"/>
</dbReference>
<comment type="catalytic activity">
    <reaction evidence="1">
        <text>Random endo-hydrolysis of N-acetyl-beta-D-glucosaminide (1-&gt;4)-beta-linkages in chitin and chitodextrins.</text>
        <dbReference type="EC" id="3.2.1.14"/>
    </reaction>
</comment>
<dbReference type="EMBL" id="GL732523">
    <property type="protein sequence ID" value="EFX90411.1"/>
    <property type="molecule type" value="Genomic_DNA"/>
</dbReference>
<dbReference type="AlphaFoldDB" id="E9FRW3"/>
<keyword evidence="6 12" id="KW-0378">Hydrolase</keyword>
<dbReference type="GO" id="GO:0006032">
    <property type="term" value="P:chitin catabolic process"/>
    <property type="evidence" value="ECO:0000318"/>
    <property type="project" value="GO_Central"/>
</dbReference>
<evidence type="ECO:0000256" key="4">
    <source>
        <dbReference type="ARBA" id="ARBA00022669"/>
    </source>
</evidence>
<gene>
    <name evidence="14" type="ORF">DAPPUDRAFT_39671</name>
</gene>
<evidence type="ECO:0000256" key="1">
    <source>
        <dbReference type="ARBA" id="ARBA00000822"/>
    </source>
</evidence>
<dbReference type="PANTHER" id="PTHR11177">
    <property type="entry name" value="CHITINASE"/>
    <property type="match status" value="1"/>
</dbReference>
<keyword evidence="4" id="KW-0147">Chitin-binding</keyword>
<dbReference type="GO" id="GO:0000272">
    <property type="term" value="P:polysaccharide catabolic process"/>
    <property type="evidence" value="ECO:0007669"/>
    <property type="project" value="UniProtKB-KW"/>
</dbReference>
<dbReference type="PROSITE" id="PS51910">
    <property type="entry name" value="GH18_2"/>
    <property type="match status" value="1"/>
</dbReference>
<dbReference type="OMA" id="FIQHCQA"/>
<dbReference type="InterPro" id="IPR050314">
    <property type="entry name" value="Glycosyl_Hydrlase_18"/>
</dbReference>
<dbReference type="SUPFAM" id="SSF51445">
    <property type="entry name" value="(Trans)glycosidases"/>
    <property type="match status" value="1"/>
</dbReference>
<evidence type="ECO:0000256" key="8">
    <source>
        <dbReference type="ARBA" id="ARBA00023157"/>
    </source>
</evidence>
<dbReference type="Gene3D" id="3.20.20.80">
    <property type="entry name" value="Glycosidases"/>
    <property type="match status" value="1"/>
</dbReference>
<comment type="similarity">
    <text evidence="2">Belongs to the glycosyl hydrolase 18 family. Chitinase class II subfamily.</text>
</comment>
<dbReference type="InterPro" id="IPR001223">
    <property type="entry name" value="Glyco_hydro18_cat"/>
</dbReference>
<keyword evidence="5" id="KW-0732">Signal</keyword>
<keyword evidence="9" id="KW-0119">Carbohydrate metabolism</keyword>
<evidence type="ECO:0000313" key="15">
    <source>
        <dbReference type="Proteomes" id="UP000000305"/>
    </source>
</evidence>
<dbReference type="InterPro" id="IPR011583">
    <property type="entry name" value="Chitinase_II/V-like_cat"/>
</dbReference>
<dbReference type="FunFam" id="3.20.20.80:FF:000144">
    <property type="entry name" value="Chitinase"/>
    <property type="match status" value="1"/>
</dbReference>
<sequence>MDRGLFDNKSHSDFFGGYCTWAVYRPGNGKFDVEDIDTNLCTHIIYGFTGLGTDNTIQCLDPWNDLYDGGGKGALYRFTGLKSKKPSMKALVAIGGWNEGSEKYSVMVSDPAKRAVFVNSVVNFIKKFNFDGLDFDWEYPANRGGIPSDKQNFVSMIQELRNAFAPYGWLLTAAVSPGKSTIDSAYDIPAVASNLDQVHVMTYDYHGAWDPYTGLNSPLFSNNLVDKGTDNILNANWTINYWISNGVPRSKIIFGMPLYGRGFVLDNPSVNGFYAPAALPIPDGPYTRQNGTWGYNEICEKFKYEAGWTVVRDSCYMSPYAVKGNLWIGYDDQQSLRAKGQMIAAMNLGGALIWDMDTDDFRGLCHGTTFILTKTVIDAMNGPTNLMPTPSYPCRTDTTLTTTSVSTTTATPPSTKKKMVYYCKREGYNADPDDCGVFHQCVYYTETGWQDFVQPCAPGTGKFALRIIIIKNMTIIGHYFKFFFKNFTIHYFFTKYFSIQ</sequence>
<dbReference type="Proteomes" id="UP000000305">
    <property type="component" value="Unassembled WGS sequence"/>
</dbReference>
<evidence type="ECO:0000256" key="6">
    <source>
        <dbReference type="ARBA" id="ARBA00022801"/>
    </source>
</evidence>
<evidence type="ECO:0000256" key="10">
    <source>
        <dbReference type="ARBA" id="ARBA00023295"/>
    </source>
</evidence>
<dbReference type="GO" id="GO:0008061">
    <property type="term" value="F:chitin binding"/>
    <property type="evidence" value="ECO:0007669"/>
    <property type="project" value="UniProtKB-KW"/>
</dbReference>
<evidence type="ECO:0000259" key="13">
    <source>
        <dbReference type="PROSITE" id="PS51910"/>
    </source>
</evidence>
<dbReference type="GO" id="GO:0005576">
    <property type="term" value="C:extracellular region"/>
    <property type="evidence" value="ECO:0000318"/>
    <property type="project" value="GO_Central"/>
</dbReference>
<dbReference type="SUPFAM" id="SSF54556">
    <property type="entry name" value="Chitinase insertion domain"/>
    <property type="match status" value="1"/>
</dbReference>
<dbReference type="Pfam" id="PF00704">
    <property type="entry name" value="Glyco_hydro_18"/>
    <property type="match status" value="1"/>
</dbReference>
<keyword evidence="15" id="KW-1185">Reference proteome</keyword>
<evidence type="ECO:0000256" key="5">
    <source>
        <dbReference type="ARBA" id="ARBA00022729"/>
    </source>
</evidence>
<dbReference type="InterPro" id="IPR001579">
    <property type="entry name" value="Glyco_hydro_18_chit_AS"/>
</dbReference>
<evidence type="ECO:0000256" key="9">
    <source>
        <dbReference type="ARBA" id="ARBA00023277"/>
    </source>
</evidence>
<evidence type="ECO:0000256" key="2">
    <source>
        <dbReference type="ARBA" id="ARBA00009121"/>
    </source>
</evidence>
<dbReference type="InParanoid" id="E9FRW3"/>
<dbReference type="HOGENOM" id="CLU_002833_3_1_1"/>
<dbReference type="PANTHER" id="PTHR11177:SF360">
    <property type="entry name" value="CHITINASE 4-RELATED"/>
    <property type="match status" value="1"/>
</dbReference>
<keyword evidence="11" id="KW-0624">Polysaccharide degradation</keyword>
<protein>
    <recommendedName>
        <fullName evidence="3">chitinase</fullName>
        <ecNumber evidence="3">3.2.1.14</ecNumber>
    </recommendedName>
</protein>
<dbReference type="STRING" id="6669.E9FRW3"/>
<dbReference type="EC" id="3.2.1.14" evidence="3"/>
<dbReference type="KEGG" id="dpx:DAPPUDRAFT_39671"/>
<dbReference type="InterPro" id="IPR017853">
    <property type="entry name" value="GH"/>
</dbReference>
<evidence type="ECO:0000256" key="12">
    <source>
        <dbReference type="RuleBase" id="RU000489"/>
    </source>
</evidence>
<reference evidence="14 15" key="1">
    <citation type="journal article" date="2011" name="Science">
        <title>The ecoresponsive genome of Daphnia pulex.</title>
        <authorList>
            <person name="Colbourne J.K."/>
            <person name="Pfrender M.E."/>
            <person name="Gilbert D."/>
            <person name="Thomas W.K."/>
            <person name="Tucker A."/>
            <person name="Oakley T.H."/>
            <person name="Tokishita S."/>
            <person name="Aerts A."/>
            <person name="Arnold G.J."/>
            <person name="Basu M.K."/>
            <person name="Bauer D.J."/>
            <person name="Caceres C.E."/>
            <person name="Carmel L."/>
            <person name="Casola C."/>
            <person name="Choi J.H."/>
            <person name="Detter J.C."/>
            <person name="Dong Q."/>
            <person name="Dusheyko S."/>
            <person name="Eads B.D."/>
            <person name="Frohlich T."/>
            <person name="Geiler-Samerotte K.A."/>
            <person name="Gerlach D."/>
            <person name="Hatcher P."/>
            <person name="Jogdeo S."/>
            <person name="Krijgsveld J."/>
            <person name="Kriventseva E.V."/>
            <person name="Kultz D."/>
            <person name="Laforsch C."/>
            <person name="Lindquist E."/>
            <person name="Lopez J."/>
            <person name="Manak J.R."/>
            <person name="Muller J."/>
            <person name="Pangilinan J."/>
            <person name="Patwardhan R.P."/>
            <person name="Pitluck S."/>
            <person name="Pritham E.J."/>
            <person name="Rechtsteiner A."/>
            <person name="Rho M."/>
            <person name="Rogozin I.B."/>
            <person name="Sakarya O."/>
            <person name="Salamov A."/>
            <person name="Schaack S."/>
            <person name="Shapiro H."/>
            <person name="Shiga Y."/>
            <person name="Skalitzky C."/>
            <person name="Smith Z."/>
            <person name="Souvorov A."/>
            <person name="Sung W."/>
            <person name="Tang Z."/>
            <person name="Tsuchiya D."/>
            <person name="Tu H."/>
            <person name="Vos H."/>
            <person name="Wang M."/>
            <person name="Wolf Y.I."/>
            <person name="Yamagata H."/>
            <person name="Yamada T."/>
            <person name="Ye Y."/>
            <person name="Shaw J.R."/>
            <person name="Andrews J."/>
            <person name="Crease T.J."/>
            <person name="Tang H."/>
            <person name="Lucas S.M."/>
            <person name="Robertson H.M."/>
            <person name="Bork P."/>
            <person name="Koonin E.V."/>
            <person name="Zdobnov E.M."/>
            <person name="Grigoriev I.V."/>
            <person name="Lynch M."/>
            <person name="Boore J.L."/>
        </authorList>
    </citation>
    <scope>NUCLEOTIDE SEQUENCE [LARGE SCALE GENOMIC DNA]</scope>
</reference>
<dbReference type="SMART" id="SM00636">
    <property type="entry name" value="Glyco_18"/>
    <property type="match status" value="1"/>
</dbReference>
<evidence type="ECO:0000256" key="7">
    <source>
        <dbReference type="ARBA" id="ARBA00023024"/>
    </source>
</evidence>
<dbReference type="FunCoup" id="E9FRW3">
    <property type="interactions" value="57"/>
</dbReference>
<dbReference type="GO" id="GO:0004568">
    <property type="term" value="F:chitinase activity"/>
    <property type="evidence" value="ECO:0000318"/>
    <property type="project" value="GO_Central"/>
</dbReference>
<dbReference type="eggNOG" id="KOG2806">
    <property type="taxonomic scope" value="Eukaryota"/>
</dbReference>
<keyword evidence="10 12" id="KW-0326">Glycosidase</keyword>
<accession>E9FRW3</accession>
<evidence type="ECO:0000256" key="3">
    <source>
        <dbReference type="ARBA" id="ARBA00012729"/>
    </source>
</evidence>
<evidence type="ECO:0000256" key="11">
    <source>
        <dbReference type="ARBA" id="ARBA00023326"/>
    </source>
</evidence>
<dbReference type="GO" id="GO:0008843">
    <property type="term" value="F:endochitinase activity"/>
    <property type="evidence" value="ECO:0007669"/>
    <property type="project" value="UniProtKB-EC"/>
</dbReference>
<dbReference type="CDD" id="cd02872">
    <property type="entry name" value="GH18_chitolectin_chitotriosidase"/>
    <property type="match status" value="1"/>
</dbReference>
<dbReference type="Gene3D" id="3.10.50.10">
    <property type="match status" value="1"/>
</dbReference>
<dbReference type="FunFam" id="3.10.50.10:FF:000004">
    <property type="entry name" value="Chitinase 5"/>
    <property type="match status" value="1"/>
</dbReference>
<keyword evidence="7" id="KW-0146">Chitin degradation</keyword>
<dbReference type="PROSITE" id="PS01095">
    <property type="entry name" value="GH18_1"/>
    <property type="match status" value="1"/>
</dbReference>
<name>E9FRW3_DAPPU</name>
<feature type="domain" description="GH18" evidence="13">
    <location>
        <begin position="12"/>
        <end position="383"/>
    </location>
</feature>
<dbReference type="OrthoDB" id="73875at2759"/>
<evidence type="ECO:0000313" key="14">
    <source>
        <dbReference type="EMBL" id="EFX90411.1"/>
    </source>
</evidence>
<proteinExistence type="inferred from homology"/>
<organism evidence="14 15">
    <name type="scientific">Daphnia pulex</name>
    <name type="common">Water flea</name>
    <dbReference type="NCBI Taxonomy" id="6669"/>
    <lineage>
        <taxon>Eukaryota</taxon>
        <taxon>Metazoa</taxon>
        <taxon>Ecdysozoa</taxon>
        <taxon>Arthropoda</taxon>
        <taxon>Crustacea</taxon>
        <taxon>Branchiopoda</taxon>
        <taxon>Diplostraca</taxon>
        <taxon>Cladocera</taxon>
        <taxon>Anomopoda</taxon>
        <taxon>Daphniidae</taxon>
        <taxon>Daphnia</taxon>
    </lineage>
</organism>
<keyword evidence="8" id="KW-1015">Disulfide bond</keyword>